<dbReference type="Gene3D" id="3.40.50.300">
    <property type="entry name" value="P-loop containing nucleotide triphosphate hydrolases"/>
    <property type="match status" value="1"/>
</dbReference>
<evidence type="ECO:0000259" key="4">
    <source>
        <dbReference type="PROSITE" id="PS50893"/>
    </source>
</evidence>
<keyword evidence="2" id="KW-0067">ATP-binding</keyword>
<keyword evidence="1" id="KW-0547">Nucleotide-binding</keyword>
<organism evidence="6">
    <name type="scientific">Salpingoeca rosetta (strain ATCC 50818 / BSB-021)</name>
    <dbReference type="NCBI Taxonomy" id="946362"/>
    <lineage>
        <taxon>Eukaryota</taxon>
        <taxon>Choanoflagellata</taxon>
        <taxon>Craspedida</taxon>
        <taxon>Salpingoecidae</taxon>
        <taxon>Salpingoeca</taxon>
    </lineage>
</organism>
<dbReference type="AlphaFoldDB" id="F2UGF6"/>
<dbReference type="PANTHER" id="PTHR24221:SF654">
    <property type="entry name" value="ATP-BINDING CASSETTE SUB-FAMILY B MEMBER 6"/>
    <property type="match status" value="1"/>
</dbReference>
<accession>F2UGF6</accession>
<dbReference type="KEGG" id="sre:PTSG_07823"/>
<comment type="similarity">
    <text evidence="3">Belongs to the ABC transporter superfamily. ABCB family. Heavy Metal importer (TC 3.A.1.210) subfamily.</text>
</comment>
<dbReference type="Pfam" id="PF00005">
    <property type="entry name" value="ABC_tran"/>
    <property type="match status" value="1"/>
</dbReference>
<dbReference type="InParanoid" id="F2UGF6"/>
<gene>
    <name evidence="5" type="ORF">PTSG_07823</name>
</gene>
<dbReference type="OMA" id="SKWYGKH"/>
<evidence type="ECO:0000256" key="1">
    <source>
        <dbReference type="ARBA" id="ARBA00022741"/>
    </source>
</evidence>
<dbReference type="OrthoDB" id="6500128at2759"/>
<dbReference type="SUPFAM" id="SSF52540">
    <property type="entry name" value="P-loop containing nucleoside triphosphate hydrolases"/>
    <property type="match status" value="1"/>
</dbReference>
<dbReference type="Proteomes" id="UP000007799">
    <property type="component" value="Unassembled WGS sequence"/>
</dbReference>
<evidence type="ECO:0000256" key="2">
    <source>
        <dbReference type="ARBA" id="ARBA00022840"/>
    </source>
</evidence>
<dbReference type="GeneID" id="16072188"/>
<dbReference type="InterPro" id="IPR039421">
    <property type="entry name" value="Type_1_exporter"/>
</dbReference>
<reference evidence="5" key="1">
    <citation type="submission" date="2009-08" db="EMBL/GenBank/DDBJ databases">
        <title>Annotation of Salpingoeca rosetta.</title>
        <authorList>
            <consortium name="The Broad Institute Genome Sequencing Platform"/>
            <person name="Russ C."/>
            <person name="Cuomo C."/>
            <person name="Burger G."/>
            <person name="Gray M.W."/>
            <person name="Holland P.W.H."/>
            <person name="King N."/>
            <person name="Lang F.B.F."/>
            <person name="Roger A.J."/>
            <person name="Ruiz-Trillo I."/>
            <person name="Young S.K."/>
            <person name="Zeng Q."/>
            <person name="Gargeya S."/>
            <person name="Alvarado L."/>
            <person name="Berlin A."/>
            <person name="Chapman S.B."/>
            <person name="Chen Z."/>
            <person name="Freedman E."/>
            <person name="Gellesch M."/>
            <person name="Goldberg J."/>
            <person name="Griggs A."/>
            <person name="Gujja S."/>
            <person name="Heilman E."/>
            <person name="Heiman D."/>
            <person name="Howarth C."/>
            <person name="Mehta T."/>
            <person name="Neiman D."/>
            <person name="Pearson M."/>
            <person name="Roberts A."/>
            <person name="Saif S."/>
            <person name="Shea T."/>
            <person name="Shenoy N."/>
            <person name="Sisk P."/>
            <person name="Stolte C."/>
            <person name="Sykes S."/>
            <person name="White J."/>
            <person name="Yandava C."/>
            <person name="Haas B."/>
            <person name="Nusbaum C."/>
            <person name="Birren B."/>
        </authorList>
    </citation>
    <scope>NUCLEOTIDE SEQUENCE [LARGE SCALE GENOMIC DNA]</scope>
    <source>
        <strain evidence="5">ATCC 50818</strain>
    </source>
</reference>
<name>F2UGF6_SALR5</name>
<dbReference type="RefSeq" id="XP_004991627.1">
    <property type="nucleotide sequence ID" value="XM_004991570.1"/>
</dbReference>
<dbReference type="GO" id="GO:0042626">
    <property type="term" value="F:ATPase-coupled transmembrane transporter activity"/>
    <property type="evidence" value="ECO:0007669"/>
    <property type="project" value="TreeGrafter"/>
</dbReference>
<feature type="domain" description="ABC transporter" evidence="4">
    <location>
        <begin position="1"/>
        <end position="204"/>
    </location>
</feature>
<dbReference type="EMBL" id="GL832973">
    <property type="protein sequence ID" value="EGD75706.1"/>
    <property type="molecule type" value="Genomic_DNA"/>
</dbReference>
<dbReference type="GO" id="GO:0005524">
    <property type="term" value="F:ATP binding"/>
    <property type="evidence" value="ECO:0007669"/>
    <property type="project" value="UniProtKB-KW"/>
</dbReference>
<dbReference type="PROSITE" id="PS50893">
    <property type="entry name" value="ABC_TRANSPORTER_2"/>
    <property type="match status" value="1"/>
</dbReference>
<proteinExistence type="inferred from homology"/>
<protein>
    <recommendedName>
        <fullName evidence="4">ABC transporter domain-containing protein</fullName>
    </recommendedName>
</protein>
<sequence>MKDVSVEIPQGKSLGLVGHTGCGKSTMIKLILKEYGIEPGEGDLTLGGINIRDTGRVRHTDRHTDTYAHVSTTLHAPPPNQVGLHEFLEMGEKDMVMLEKKAGDTSGGQQQRIGIVRALLSQPKLMVLDEITSALDGSTEAAVMHLIRQHARENNATTIIIAHRYATIEHCDEILVIEEGAVVERGTYDELKSDPHGKFYALLNTE</sequence>
<dbReference type="STRING" id="946362.F2UGF6"/>
<evidence type="ECO:0000313" key="5">
    <source>
        <dbReference type="EMBL" id="EGD75706.1"/>
    </source>
</evidence>
<evidence type="ECO:0000313" key="6">
    <source>
        <dbReference type="Proteomes" id="UP000007799"/>
    </source>
</evidence>
<evidence type="ECO:0000256" key="3">
    <source>
        <dbReference type="ARBA" id="ARBA00024363"/>
    </source>
</evidence>
<dbReference type="GO" id="GO:0016887">
    <property type="term" value="F:ATP hydrolysis activity"/>
    <property type="evidence" value="ECO:0007669"/>
    <property type="project" value="InterPro"/>
</dbReference>
<dbReference type="InterPro" id="IPR003439">
    <property type="entry name" value="ABC_transporter-like_ATP-bd"/>
</dbReference>
<dbReference type="InterPro" id="IPR003593">
    <property type="entry name" value="AAA+_ATPase"/>
</dbReference>
<dbReference type="SMART" id="SM00382">
    <property type="entry name" value="AAA"/>
    <property type="match status" value="1"/>
</dbReference>
<dbReference type="InterPro" id="IPR027417">
    <property type="entry name" value="P-loop_NTPase"/>
</dbReference>
<dbReference type="eggNOG" id="KOG0058">
    <property type="taxonomic scope" value="Eukaryota"/>
</dbReference>
<dbReference type="PANTHER" id="PTHR24221">
    <property type="entry name" value="ATP-BINDING CASSETTE SUB-FAMILY B"/>
    <property type="match status" value="1"/>
</dbReference>
<keyword evidence="6" id="KW-1185">Reference proteome</keyword>